<organism evidence="1">
    <name type="scientific">Candidatus Iainarchaeum sp</name>
    <dbReference type="NCBI Taxonomy" id="3101447"/>
    <lineage>
        <taxon>Archaea</taxon>
        <taxon>Candidatus Iainarchaeota</taxon>
        <taxon>Candidatus Iainarchaeia</taxon>
        <taxon>Candidatus Iainarchaeales</taxon>
        <taxon>Candidatus Iainarchaeaceae</taxon>
        <taxon>Candidatus Iainarchaeum</taxon>
    </lineage>
</organism>
<dbReference type="Proteomes" id="UP000596004">
    <property type="component" value="Chromosome"/>
</dbReference>
<reference evidence="1" key="1">
    <citation type="submission" date="2020-11" db="EMBL/GenBank/DDBJ databases">
        <title>Connecting structure to function with the recovery of over 1000 high-quality activated sludge metagenome-assembled genomes encoding full-length rRNA genes using long-read sequencing.</title>
        <authorList>
            <person name="Singleton C.M."/>
            <person name="Petriglieri F."/>
            <person name="Kristensen J.M."/>
            <person name="Kirkegaard R.H."/>
            <person name="Michaelsen T.Y."/>
            <person name="Andersen M.H."/>
            <person name="Karst S.M."/>
            <person name="Dueholm M.S."/>
            <person name="Nielsen P.H."/>
            <person name="Albertsen M."/>
        </authorList>
    </citation>
    <scope>NUCLEOTIDE SEQUENCE</scope>
    <source>
        <strain evidence="1">Fred_18-Q3-R57-64_BAT3C.431</strain>
    </source>
</reference>
<evidence type="ECO:0000313" key="1">
    <source>
        <dbReference type="EMBL" id="QQR92250.1"/>
    </source>
</evidence>
<protein>
    <recommendedName>
        <fullName evidence="2">Lipoate--protein ligase</fullName>
    </recommendedName>
</protein>
<sequence>MQLQLTHKTPGGKLVRLQIEYSHFDVEKVKIAGDFFLHPEESIGDLEGALIHFSRDISVERLMQKMDAALAIRSAQLVGIDTRTLATLICTAIKPTESTNDFDY</sequence>
<dbReference type="Gene3D" id="3.30.390.50">
    <property type="entry name" value="CO dehydrogenase flavoprotein, C-terminal domain"/>
    <property type="match status" value="1"/>
</dbReference>
<gene>
    <name evidence="1" type="ORF">IPJ89_03770</name>
</gene>
<accession>A0A7T9DJ78</accession>
<proteinExistence type="predicted"/>
<dbReference type="EMBL" id="CP064981">
    <property type="protein sequence ID" value="QQR92250.1"/>
    <property type="molecule type" value="Genomic_DNA"/>
</dbReference>
<name>A0A7T9DJ78_9ARCH</name>
<evidence type="ECO:0008006" key="2">
    <source>
        <dbReference type="Google" id="ProtNLM"/>
    </source>
</evidence>
<dbReference type="AlphaFoldDB" id="A0A7T9DJ78"/>